<keyword evidence="2" id="KW-1185">Reference proteome</keyword>
<evidence type="ECO:0000313" key="2">
    <source>
        <dbReference type="Proteomes" id="UP000827092"/>
    </source>
</evidence>
<sequence length="73" mass="8247">MCRTRQLLQEVHLRKDFPKGIGAVTPDTASHIAKGSTTLGRGEFTVGDQQTRRTMKRVTLASQMNILKKQFFL</sequence>
<dbReference type="EMBL" id="JAFNEN010000008">
    <property type="protein sequence ID" value="KAG8201125.1"/>
    <property type="molecule type" value="Genomic_DNA"/>
</dbReference>
<dbReference type="AlphaFoldDB" id="A0AAV6VYK7"/>
<reference evidence="1 2" key="1">
    <citation type="journal article" date="2022" name="Nat. Ecol. Evol.">
        <title>A masculinizing supergene underlies an exaggerated male reproductive morph in a spider.</title>
        <authorList>
            <person name="Hendrickx F."/>
            <person name="De Corte Z."/>
            <person name="Sonet G."/>
            <person name="Van Belleghem S.M."/>
            <person name="Kostlbacher S."/>
            <person name="Vangestel C."/>
        </authorList>
    </citation>
    <scope>NUCLEOTIDE SEQUENCE [LARGE SCALE GENOMIC DNA]</scope>
    <source>
        <strain evidence="1">W744_W776</strain>
    </source>
</reference>
<comment type="caution">
    <text evidence="1">The sequence shown here is derived from an EMBL/GenBank/DDBJ whole genome shotgun (WGS) entry which is preliminary data.</text>
</comment>
<evidence type="ECO:0000313" key="1">
    <source>
        <dbReference type="EMBL" id="KAG8201125.1"/>
    </source>
</evidence>
<gene>
    <name evidence="1" type="ORF">JTE90_028793</name>
</gene>
<protein>
    <submittedName>
        <fullName evidence="1">Uncharacterized protein</fullName>
    </submittedName>
</protein>
<proteinExistence type="predicted"/>
<accession>A0AAV6VYK7</accession>
<dbReference type="Proteomes" id="UP000827092">
    <property type="component" value="Unassembled WGS sequence"/>
</dbReference>
<name>A0AAV6VYK7_9ARAC</name>
<organism evidence="1 2">
    <name type="scientific">Oedothorax gibbosus</name>
    <dbReference type="NCBI Taxonomy" id="931172"/>
    <lineage>
        <taxon>Eukaryota</taxon>
        <taxon>Metazoa</taxon>
        <taxon>Ecdysozoa</taxon>
        <taxon>Arthropoda</taxon>
        <taxon>Chelicerata</taxon>
        <taxon>Arachnida</taxon>
        <taxon>Araneae</taxon>
        <taxon>Araneomorphae</taxon>
        <taxon>Entelegynae</taxon>
        <taxon>Araneoidea</taxon>
        <taxon>Linyphiidae</taxon>
        <taxon>Erigoninae</taxon>
        <taxon>Oedothorax</taxon>
    </lineage>
</organism>